<dbReference type="AlphaFoldDB" id="A0A9P9A5A9"/>
<evidence type="ECO:0000256" key="1">
    <source>
        <dbReference type="ARBA" id="ARBA00023604"/>
    </source>
</evidence>
<evidence type="ECO:0000313" key="3">
    <source>
        <dbReference type="Proteomes" id="UP000770015"/>
    </source>
</evidence>
<dbReference type="GO" id="GO:0016491">
    <property type="term" value="F:oxidoreductase activity"/>
    <property type="evidence" value="ECO:0007669"/>
    <property type="project" value="InterPro"/>
</dbReference>
<comment type="caution">
    <text evidence="2">The sequence shown here is derived from an EMBL/GenBank/DDBJ whole genome shotgun (WGS) entry which is preliminary data.</text>
</comment>
<proteinExistence type="inferred from homology"/>
<dbReference type="InterPro" id="IPR044053">
    <property type="entry name" value="AsaB-like"/>
</dbReference>
<comment type="similarity">
    <text evidence="1">Belongs to the asaB hydroxylase/desaturase family.</text>
</comment>
<dbReference type="Proteomes" id="UP000770015">
    <property type="component" value="Unassembled WGS sequence"/>
</dbReference>
<name>A0A9P9A5A9_9PEZI</name>
<dbReference type="PANTHER" id="PTHR34598">
    <property type="entry name" value="BLL6449 PROTEIN"/>
    <property type="match status" value="1"/>
</dbReference>
<dbReference type="EMBL" id="JAGSXJ010000025">
    <property type="protein sequence ID" value="KAH6675314.1"/>
    <property type="molecule type" value="Genomic_DNA"/>
</dbReference>
<dbReference type="OrthoDB" id="412788at2759"/>
<keyword evidence="3" id="KW-1185">Reference proteome</keyword>
<feature type="non-terminal residue" evidence="2">
    <location>
        <position position="1"/>
    </location>
</feature>
<gene>
    <name evidence="2" type="ORF">F5X68DRAFT_278382</name>
</gene>
<evidence type="ECO:0000313" key="2">
    <source>
        <dbReference type="EMBL" id="KAH6675314.1"/>
    </source>
</evidence>
<reference evidence="2" key="1">
    <citation type="journal article" date="2021" name="Nat. Commun.">
        <title>Genetic determinants of endophytism in the Arabidopsis root mycobiome.</title>
        <authorList>
            <person name="Mesny F."/>
            <person name="Miyauchi S."/>
            <person name="Thiergart T."/>
            <person name="Pickel B."/>
            <person name="Atanasova L."/>
            <person name="Karlsson M."/>
            <person name="Huettel B."/>
            <person name="Barry K.W."/>
            <person name="Haridas S."/>
            <person name="Chen C."/>
            <person name="Bauer D."/>
            <person name="Andreopoulos W."/>
            <person name="Pangilinan J."/>
            <person name="LaButti K."/>
            <person name="Riley R."/>
            <person name="Lipzen A."/>
            <person name="Clum A."/>
            <person name="Drula E."/>
            <person name="Henrissat B."/>
            <person name="Kohler A."/>
            <person name="Grigoriev I.V."/>
            <person name="Martin F.M."/>
            <person name="Hacquard S."/>
        </authorList>
    </citation>
    <scope>NUCLEOTIDE SEQUENCE</scope>
    <source>
        <strain evidence="2">MPI-SDFR-AT-0117</strain>
    </source>
</reference>
<accession>A0A9P9A5A9</accession>
<sequence>MTTGEPANTLSGRMFFLARDPKYQHEKPYTLRYTPAPSDGFQQTNIDKTIHEIRFRDLREHTHLVYNECGFVVTPCSSLMDVPDYDDPAKIETVHAAEVAEAVCKALGAKGARMLDYVVRRRHPTWPISTGGTYQWNQPASRAHIDHTYEGCRSIIREAFGDEADFVLQKQWQCV</sequence>
<protein>
    <submittedName>
        <fullName evidence="2">Uncharacterized protein</fullName>
    </submittedName>
</protein>
<dbReference type="PANTHER" id="PTHR34598:SF3">
    <property type="entry name" value="OXIDOREDUCTASE AN1597"/>
    <property type="match status" value="1"/>
</dbReference>
<organism evidence="2 3">
    <name type="scientific">Plectosphaerella plurivora</name>
    <dbReference type="NCBI Taxonomy" id="936078"/>
    <lineage>
        <taxon>Eukaryota</taxon>
        <taxon>Fungi</taxon>
        <taxon>Dikarya</taxon>
        <taxon>Ascomycota</taxon>
        <taxon>Pezizomycotina</taxon>
        <taxon>Sordariomycetes</taxon>
        <taxon>Hypocreomycetidae</taxon>
        <taxon>Glomerellales</taxon>
        <taxon>Plectosphaerellaceae</taxon>
        <taxon>Plectosphaerella</taxon>
    </lineage>
</organism>